<comment type="catalytic activity">
    <reaction evidence="4">
        <text>holo-[ACP] + malonyl-CoA = malonyl-[ACP] + CoA</text>
        <dbReference type="Rhea" id="RHEA:41792"/>
        <dbReference type="Rhea" id="RHEA-COMP:9623"/>
        <dbReference type="Rhea" id="RHEA-COMP:9685"/>
        <dbReference type="ChEBI" id="CHEBI:57287"/>
        <dbReference type="ChEBI" id="CHEBI:57384"/>
        <dbReference type="ChEBI" id="CHEBI:64479"/>
        <dbReference type="ChEBI" id="CHEBI:78449"/>
        <dbReference type="EC" id="2.3.1.39"/>
    </reaction>
</comment>
<dbReference type="Pfam" id="PF00698">
    <property type="entry name" value="Acyl_transf_1"/>
    <property type="match status" value="1"/>
</dbReference>
<dbReference type="InterPro" id="IPR001227">
    <property type="entry name" value="Ac_transferase_dom_sf"/>
</dbReference>
<dbReference type="SMART" id="SM00827">
    <property type="entry name" value="PKS_AT"/>
    <property type="match status" value="1"/>
</dbReference>
<reference evidence="6" key="1">
    <citation type="submission" date="2022-08" db="EMBL/GenBank/DDBJ databases">
        <title>Genome analysis of Corynebacteriales strain.</title>
        <authorList>
            <person name="Lee S.D."/>
        </authorList>
    </citation>
    <scope>NUCLEOTIDE SEQUENCE</scope>
    <source>
        <strain evidence="6">D3-21</strain>
    </source>
</reference>
<evidence type="ECO:0000259" key="5">
    <source>
        <dbReference type="SMART" id="SM00827"/>
    </source>
</evidence>
<evidence type="ECO:0000256" key="4">
    <source>
        <dbReference type="ARBA" id="ARBA00048462"/>
    </source>
</evidence>
<proteinExistence type="predicted"/>
<dbReference type="EC" id="2.3.1.39" evidence="1"/>
<name>A0A9X4M1E3_9ACTN</name>
<feature type="domain" description="Malonyl-CoA:ACP transacylase (MAT)" evidence="5">
    <location>
        <begin position="5"/>
        <end position="291"/>
    </location>
</feature>
<gene>
    <name evidence="6" type="ORF">NVS88_02065</name>
</gene>
<evidence type="ECO:0000256" key="3">
    <source>
        <dbReference type="ARBA" id="ARBA00023315"/>
    </source>
</evidence>
<evidence type="ECO:0000313" key="7">
    <source>
        <dbReference type="Proteomes" id="UP001152755"/>
    </source>
</evidence>
<sequence>MIALLAPGQGSQTPGMLAPWLELAGAADQVSLWSKLTGLDLQRLGTTASAEEITDTAVTQPLVVAAALLAYAELTRDGAVPQELVTAGHSVGELAAAAIAGVIGVDEAVSLAAVRGAEMAKACALVPSGMSAVLGGDEQAVLARLAELNLEPANRNAAGQIVAAGKLDDLEALAANPPEKARVRALPVAGAFHTQFMAPAEDAVAAAAAKITPSDPVRTLLSNADGQAVASGTEALERLVAQVTRPVRWDLCTATLRESAPAALVELPPAGTLVGIAKREMRGTPTLALKTPDDLAQFRELG</sequence>
<dbReference type="InterPro" id="IPR014043">
    <property type="entry name" value="Acyl_transferase_dom"/>
</dbReference>
<dbReference type="Gene3D" id="3.30.70.250">
    <property type="entry name" value="Malonyl-CoA ACP transacylase, ACP-binding"/>
    <property type="match status" value="1"/>
</dbReference>
<dbReference type="SUPFAM" id="SSF52151">
    <property type="entry name" value="FabD/lysophospholipase-like"/>
    <property type="match status" value="1"/>
</dbReference>
<protein>
    <recommendedName>
        <fullName evidence="1">[acyl-carrier-protein] S-malonyltransferase</fullName>
        <ecNumber evidence="1">2.3.1.39</ecNumber>
    </recommendedName>
</protein>
<dbReference type="SUPFAM" id="SSF55048">
    <property type="entry name" value="Probable ACP-binding domain of malonyl-CoA ACP transacylase"/>
    <property type="match status" value="1"/>
</dbReference>
<dbReference type="GO" id="GO:0006633">
    <property type="term" value="P:fatty acid biosynthetic process"/>
    <property type="evidence" value="ECO:0007669"/>
    <property type="project" value="TreeGrafter"/>
</dbReference>
<evidence type="ECO:0000313" key="6">
    <source>
        <dbReference type="EMBL" id="MDG3013338.1"/>
    </source>
</evidence>
<dbReference type="PANTHER" id="PTHR42681:SF1">
    <property type="entry name" value="MALONYL-COA-ACYL CARRIER PROTEIN TRANSACYLASE, MITOCHONDRIAL"/>
    <property type="match status" value="1"/>
</dbReference>
<evidence type="ECO:0000256" key="1">
    <source>
        <dbReference type="ARBA" id="ARBA00013258"/>
    </source>
</evidence>
<evidence type="ECO:0000256" key="2">
    <source>
        <dbReference type="ARBA" id="ARBA00022679"/>
    </source>
</evidence>
<dbReference type="InterPro" id="IPR050858">
    <property type="entry name" value="Mal-CoA-ACP_Trans/PKS_FabD"/>
</dbReference>
<keyword evidence="2" id="KW-0808">Transferase</keyword>
<dbReference type="GO" id="GO:0004314">
    <property type="term" value="F:[acyl-carrier-protein] S-malonyltransferase activity"/>
    <property type="evidence" value="ECO:0007669"/>
    <property type="project" value="UniProtKB-EC"/>
</dbReference>
<accession>A0A9X4M1E3</accession>
<organism evidence="6 7">
    <name type="scientific">Speluncibacter jeojiensis</name>
    <dbReference type="NCBI Taxonomy" id="2710754"/>
    <lineage>
        <taxon>Bacteria</taxon>
        <taxon>Bacillati</taxon>
        <taxon>Actinomycetota</taxon>
        <taxon>Actinomycetes</taxon>
        <taxon>Mycobacteriales</taxon>
        <taxon>Speluncibacteraceae</taxon>
        <taxon>Speluncibacter</taxon>
    </lineage>
</organism>
<keyword evidence="7" id="KW-1185">Reference proteome</keyword>
<dbReference type="Proteomes" id="UP001152755">
    <property type="component" value="Unassembled WGS sequence"/>
</dbReference>
<dbReference type="EMBL" id="JANRHA010000001">
    <property type="protein sequence ID" value="MDG3013338.1"/>
    <property type="molecule type" value="Genomic_DNA"/>
</dbReference>
<comment type="caution">
    <text evidence="6">The sequence shown here is derived from an EMBL/GenBank/DDBJ whole genome shotgun (WGS) entry which is preliminary data.</text>
</comment>
<dbReference type="InterPro" id="IPR016036">
    <property type="entry name" value="Malonyl_transacylase_ACP-bd"/>
</dbReference>
<dbReference type="RefSeq" id="WP_332519040.1">
    <property type="nucleotide sequence ID" value="NZ_JANRHA010000001.1"/>
</dbReference>
<dbReference type="InterPro" id="IPR016035">
    <property type="entry name" value="Acyl_Trfase/lysoPLipase"/>
</dbReference>
<dbReference type="PANTHER" id="PTHR42681">
    <property type="entry name" value="MALONYL-COA-ACYL CARRIER PROTEIN TRANSACYLASE, MITOCHONDRIAL"/>
    <property type="match status" value="1"/>
</dbReference>
<dbReference type="AlphaFoldDB" id="A0A9X4M1E3"/>
<dbReference type="GO" id="GO:0005829">
    <property type="term" value="C:cytosol"/>
    <property type="evidence" value="ECO:0007669"/>
    <property type="project" value="TreeGrafter"/>
</dbReference>
<keyword evidence="3" id="KW-0012">Acyltransferase</keyword>
<dbReference type="Gene3D" id="3.40.366.10">
    <property type="entry name" value="Malonyl-Coenzyme A Acyl Carrier Protein, domain 2"/>
    <property type="match status" value="1"/>
</dbReference>